<keyword evidence="3" id="KW-0133">Cell shape</keyword>
<dbReference type="InterPro" id="IPR050644">
    <property type="entry name" value="PG_Glycine_Bridge_Synth"/>
</dbReference>
<dbReference type="GO" id="GO:0071555">
    <property type="term" value="P:cell wall organization"/>
    <property type="evidence" value="ECO:0007669"/>
    <property type="project" value="UniProtKB-KW"/>
</dbReference>
<dbReference type="InterPro" id="IPR016181">
    <property type="entry name" value="Acyl_CoA_acyltransferase"/>
</dbReference>
<reference evidence="7 8" key="1">
    <citation type="journal article" date="2015" name="Microbes Environ.">
        <title>Distribution and evolution of nitrogen fixation genes in the phylum bacteroidetes.</title>
        <authorList>
            <person name="Inoue J."/>
            <person name="Oshima K."/>
            <person name="Suda W."/>
            <person name="Sakamoto M."/>
            <person name="Iino T."/>
            <person name="Noda S."/>
            <person name="Hongoh Y."/>
            <person name="Hattori M."/>
            <person name="Ohkuma M."/>
        </authorList>
    </citation>
    <scope>NUCLEOTIDE SEQUENCE [LARGE SCALE GENOMIC DNA]</scope>
    <source>
        <strain evidence="7">JCM 15548</strain>
    </source>
</reference>
<dbReference type="GO" id="GO:0008360">
    <property type="term" value="P:regulation of cell shape"/>
    <property type="evidence" value="ECO:0007669"/>
    <property type="project" value="UniProtKB-KW"/>
</dbReference>
<evidence type="ECO:0000313" key="7">
    <source>
        <dbReference type="EMBL" id="GAO29032.1"/>
    </source>
</evidence>
<evidence type="ECO:0000256" key="3">
    <source>
        <dbReference type="ARBA" id="ARBA00022960"/>
    </source>
</evidence>
<keyword evidence="2" id="KW-0808">Transferase</keyword>
<keyword evidence="8" id="KW-1185">Reference proteome</keyword>
<evidence type="ECO:0000256" key="1">
    <source>
        <dbReference type="ARBA" id="ARBA00009943"/>
    </source>
</evidence>
<dbReference type="Proteomes" id="UP000032900">
    <property type="component" value="Unassembled WGS sequence"/>
</dbReference>
<accession>A0A0E9LTY6</accession>
<dbReference type="EMBL" id="BAZW01000006">
    <property type="protein sequence ID" value="GAO29032.1"/>
    <property type="molecule type" value="Genomic_DNA"/>
</dbReference>
<dbReference type="PANTHER" id="PTHR36174">
    <property type="entry name" value="LIPID II:GLYCINE GLYCYLTRANSFERASE"/>
    <property type="match status" value="1"/>
</dbReference>
<evidence type="ECO:0000256" key="2">
    <source>
        <dbReference type="ARBA" id="ARBA00022679"/>
    </source>
</evidence>
<dbReference type="GO" id="GO:0016874">
    <property type="term" value="F:ligase activity"/>
    <property type="evidence" value="ECO:0007669"/>
    <property type="project" value="UniProtKB-KW"/>
</dbReference>
<dbReference type="GO" id="GO:0016755">
    <property type="term" value="F:aminoacyltransferase activity"/>
    <property type="evidence" value="ECO:0007669"/>
    <property type="project" value="InterPro"/>
</dbReference>
<proteinExistence type="inferred from homology"/>
<dbReference type="PANTHER" id="PTHR36174:SF1">
    <property type="entry name" value="LIPID II:GLYCINE GLYCYLTRANSFERASE"/>
    <property type="match status" value="1"/>
</dbReference>
<keyword evidence="5" id="KW-0012">Acyltransferase</keyword>
<gene>
    <name evidence="7" type="ORF">JCM15548_11187</name>
</gene>
<evidence type="ECO:0000256" key="5">
    <source>
        <dbReference type="ARBA" id="ARBA00023315"/>
    </source>
</evidence>
<protein>
    <submittedName>
        <fullName evidence="7">tRNA-dependent lipid II-amino acid ligase</fullName>
    </submittedName>
</protein>
<dbReference type="InterPro" id="IPR003447">
    <property type="entry name" value="FEMABX"/>
</dbReference>
<dbReference type="STRING" id="1236989.JCM15548_11187"/>
<dbReference type="Gene3D" id="3.40.630.30">
    <property type="match status" value="1"/>
</dbReference>
<evidence type="ECO:0000256" key="4">
    <source>
        <dbReference type="ARBA" id="ARBA00022984"/>
    </source>
</evidence>
<dbReference type="GO" id="GO:0009252">
    <property type="term" value="P:peptidoglycan biosynthetic process"/>
    <property type="evidence" value="ECO:0007669"/>
    <property type="project" value="UniProtKB-KW"/>
</dbReference>
<sequence length="353" mass="40398">MLTEVYRKDIDEVFESPIVQQTAFWSHVKQELGVPSMAFNFKGRREDFFDSAKDKGFIVSDLLVVNQRLDRNHSVAYVPYGPELEPAEGSQGAFLEELSESLKSYLPADCIAIRYDLFWQSYWAGDSDFYDRDGHWSGPPEKAIQEIRFNYGTENWGFKKAFSNILPSNTLFLNLKMTDQQILAKMKSKTRYNIRLAFRKGVQVRELDFDQLDIWYDLYRETAMRNGIFLHDIEYFRAVLTAPSMHAHSPAKVKLLVAEIDNIPLSAMFLVISGRRATYLYGASSSQMKSMMGSYAIQWGAIAKAKSMGCTEYDMFGIAPNPDPEHPMYGLYRLNGIWWGYLPHAGKLGLSLG</sequence>
<dbReference type="RefSeq" id="WP_227625479.1">
    <property type="nucleotide sequence ID" value="NZ_BAZW01000006.1"/>
</dbReference>
<name>A0A0E9LTY6_9BACT</name>
<dbReference type="SUPFAM" id="SSF55729">
    <property type="entry name" value="Acyl-CoA N-acyltransferases (Nat)"/>
    <property type="match status" value="1"/>
</dbReference>
<dbReference type="PROSITE" id="PS51191">
    <property type="entry name" value="FEMABX"/>
    <property type="match status" value="1"/>
</dbReference>
<comment type="caution">
    <text evidence="7">The sequence shown here is derived from an EMBL/GenBank/DDBJ whole genome shotgun (WGS) entry which is preliminary data.</text>
</comment>
<dbReference type="AlphaFoldDB" id="A0A0E9LTY6"/>
<keyword evidence="6" id="KW-0961">Cell wall biogenesis/degradation</keyword>
<evidence type="ECO:0000313" key="8">
    <source>
        <dbReference type="Proteomes" id="UP000032900"/>
    </source>
</evidence>
<keyword evidence="4" id="KW-0573">Peptidoglycan synthesis</keyword>
<comment type="similarity">
    <text evidence="1">Belongs to the FemABX family.</text>
</comment>
<evidence type="ECO:0000256" key="6">
    <source>
        <dbReference type="ARBA" id="ARBA00023316"/>
    </source>
</evidence>
<organism evidence="7 8">
    <name type="scientific">Geofilum rubicundum JCM 15548</name>
    <dbReference type="NCBI Taxonomy" id="1236989"/>
    <lineage>
        <taxon>Bacteria</taxon>
        <taxon>Pseudomonadati</taxon>
        <taxon>Bacteroidota</taxon>
        <taxon>Bacteroidia</taxon>
        <taxon>Marinilabiliales</taxon>
        <taxon>Marinilabiliaceae</taxon>
        <taxon>Geofilum</taxon>
    </lineage>
</organism>
<keyword evidence="7" id="KW-0436">Ligase</keyword>
<dbReference type="Pfam" id="PF02388">
    <property type="entry name" value="FemAB"/>
    <property type="match status" value="2"/>
</dbReference>